<reference evidence="1" key="1">
    <citation type="submission" date="2016-05" db="EMBL/GenBank/DDBJ databases">
        <authorList>
            <person name="Lavstsen T."/>
            <person name="Jespersen J.S."/>
        </authorList>
    </citation>
    <scope>NUCLEOTIDE SEQUENCE</scope>
    <source>
        <tissue evidence="1">Brain</tissue>
    </source>
</reference>
<name>A0A1A8NQ26_9TELE</name>
<organism evidence="1">
    <name type="scientific">Nothobranchius rachovii</name>
    <name type="common">bluefin notho</name>
    <dbReference type="NCBI Taxonomy" id="451742"/>
    <lineage>
        <taxon>Eukaryota</taxon>
        <taxon>Metazoa</taxon>
        <taxon>Chordata</taxon>
        <taxon>Craniata</taxon>
        <taxon>Vertebrata</taxon>
        <taxon>Euteleostomi</taxon>
        <taxon>Actinopterygii</taxon>
        <taxon>Neopterygii</taxon>
        <taxon>Teleostei</taxon>
        <taxon>Neoteleostei</taxon>
        <taxon>Acanthomorphata</taxon>
        <taxon>Ovalentaria</taxon>
        <taxon>Atherinomorphae</taxon>
        <taxon>Cyprinodontiformes</taxon>
        <taxon>Nothobranchiidae</taxon>
        <taxon>Nothobranchius</taxon>
    </lineage>
</organism>
<dbReference type="EMBL" id="HAEH01003270">
    <property type="protein sequence ID" value="SBR70837.1"/>
    <property type="molecule type" value="Transcribed_RNA"/>
</dbReference>
<proteinExistence type="predicted"/>
<sequence length="141" mass="15687">PNTTAGLPKSDKKEIAIILLHYSTLKTFFRFRINQELKSWKPTDRARFVLRRIVPAQRDSATCWCSGLPAVIHLCSFSDGFHPKCYPLSLCSLRIHARCVMKLKSYCSHSNTGLSCSLWTLVSQRTGCGSTGTSGTFPSST</sequence>
<accession>A0A1A8NQ26</accession>
<gene>
    <name evidence="1" type="primary">Nfu_g_1_021945</name>
</gene>
<feature type="non-terminal residue" evidence="1">
    <location>
        <position position="1"/>
    </location>
</feature>
<protein>
    <submittedName>
        <fullName evidence="1">Uncharacterized protein</fullName>
    </submittedName>
</protein>
<evidence type="ECO:0000313" key="1">
    <source>
        <dbReference type="EMBL" id="SBR70837.1"/>
    </source>
</evidence>
<reference evidence="1" key="2">
    <citation type="submission" date="2016-06" db="EMBL/GenBank/DDBJ databases">
        <title>The genome of a short-lived fish provides insights into sex chromosome evolution and the genetic control of aging.</title>
        <authorList>
            <person name="Reichwald K."/>
            <person name="Felder M."/>
            <person name="Petzold A."/>
            <person name="Koch P."/>
            <person name="Groth M."/>
            <person name="Platzer M."/>
        </authorList>
    </citation>
    <scope>NUCLEOTIDE SEQUENCE</scope>
    <source>
        <tissue evidence="1">Brain</tissue>
    </source>
</reference>
<dbReference type="AlphaFoldDB" id="A0A1A8NQ26"/>